<gene>
    <name evidence="1" type="ORF">FUAX_44330</name>
</gene>
<evidence type="ECO:0000313" key="1">
    <source>
        <dbReference type="EMBL" id="BDD12001.1"/>
    </source>
</evidence>
<proteinExistence type="predicted"/>
<accession>A0AAU9CSA7</accession>
<evidence type="ECO:0000313" key="2">
    <source>
        <dbReference type="Proteomes" id="UP001348817"/>
    </source>
</evidence>
<dbReference type="EMBL" id="AP025316">
    <property type="protein sequence ID" value="BDD12001.1"/>
    <property type="molecule type" value="Genomic_DNA"/>
</dbReference>
<name>A0AAU9CSA7_9BACT</name>
<sequence>MRLINNRFTSFLKRMLKPFVAPVFAIVLFFTIVHETPEEKKEAILKCYKEWEFTSLCGEVIEKGNTHGIYYKIKCTDGEIKRVSGVSMPVTSTSLKSELILGDSVIKRSGEDFCWIIRKGKISKIQFLKEINDNIQKGIYEKTIWVNRDEVKVSCDK</sequence>
<organism evidence="1 2">
    <name type="scientific">Fulvitalea axinellae</name>
    <dbReference type="NCBI Taxonomy" id="1182444"/>
    <lineage>
        <taxon>Bacteria</taxon>
        <taxon>Pseudomonadati</taxon>
        <taxon>Bacteroidota</taxon>
        <taxon>Cytophagia</taxon>
        <taxon>Cytophagales</taxon>
        <taxon>Persicobacteraceae</taxon>
        <taxon>Fulvitalea</taxon>
    </lineage>
</organism>
<geneLocation type="plasmid" evidence="1 2">
    <name>pFA2</name>
</geneLocation>
<protein>
    <submittedName>
        <fullName evidence="1">Uncharacterized protein</fullName>
    </submittedName>
</protein>
<dbReference type="AlphaFoldDB" id="A0AAU9CSA7"/>
<keyword evidence="2" id="KW-1185">Reference proteome</keyword>
<keyword evidence="1" id="KW-0614">Plasmid</keyword>
<dbReference type="KEGG" id="fax:FUAX_44330"/>
<dbReference type="Proteomes" id="UP001348817">
    <property type="component" value="Plasmid pFA2"/>
</dbReference>
<reference evidence="1 2" key="1">
    <citation type="submission" date="2021-12" db="EMBL/GenBank/DDBJ databases">
        <title>Genome sequencing of bacteria with rrn-lacking chromosome and rrn-plasmid.</title>
        <authorList>
            <person name="Anda M."/>
            <person name="Iwasaki W."/>
        </authorList>
    </citation>
    <scope>NUCLEOTIDE SEQUENCE [LARGE SCALE GENOMIC DNA]</scope>
    <source>
        <strain evidence="1 2">DSM 100852</strain>
        <plasmid evidence="1 2">pFA2</plasmid>
    </source>
</reference>